<sequence>MAPISTIISSIAIHMRCGIWICSIVEAVVVVVVVLERLEVHLTLFNVKVDLGVTTDWHTLCPPLCLPRSLSVLLDGLDRRDAAPLNADATSELGENGATPERESPYLGHTQQAATICLRGTALLLV</sequence>
<keyword evidence="1" id="KW-1133">Transmembrane helix</keyword>
<gene>
    <name evidence="2" type="ORF">BDU57DRAFT_531261</name>
</gene>
<keyword evidence="1" id="KW-0812">Transmembrane</keyword>
<name>A0A6A5QGJ0_AMPQU</name>
<reference evidence="2" key="1">
    <citation type="journal article" date="2020" name="Stud. Mycol.">
        <title>101 Dothideomycetes genomes: a test case for predicting lifestyles and emergence of pathogens.</title>
        <authorList>
            <person name="Haridas S."/>
            <person name="Albert R."/>
            <person name="Binder M."/>
            <person name="Bloem J."/>
            <person name="Labutti K."/>
            <person name="Salamov A."/>
            <person name="Andreopoulos B."/>
            <person name="Baker S."/>
            <person name="Barry K."/>
            <person name="Bills G."/>
            <person name="Bluhm B."/>
            <person name="Cannon C."/>
            <person name="Castanera R."/>
            <person name="Culley D."/>
            <person name="Daum C."/>
            <person name="Ezra D."/>
            <person name="Gonzalez J."/>
            <person name="Henrissat B."/>
            <person name="Kuo A."/>
            <person name="Liang C."/>
            <person name="Lipzen A."/>
            <person name="Lutzoni F."/>
            <person name="Magnuson J."/>
            <person name="Mondo S."/>
            <person name="Nolan M."/>
            <person name="Ohm R."/>
            <person name="Pangilinan J."/>
            <person name="Park H.-J."/>
            <person name="Ramirez L."/>
            <person name="Alfaro M."/>
            <person name="Sun H."/>
            <person name="Tritt A."/>
            <person name="Yoshinaga Y."/>
            <person name="Zwiers L.-H."/>
            <person name="Turgeon B."/>
            <person name="Goodwin S."/>
            <person name="Spatafora J."/>
            <person name="Crous P."/>
            <person name="Grigoriev I."/>
        </authorList>
    </citation>
    <scope>NUCLEOTIDE SEQUENCE</scope>
    <source>
        <strain evidence="2">HMLAC05119</strain>
    </source>
</reference>
<keyword evidence="1" id="KW-0472">Membrane</keyword>
<evidence type="ECO:0000313" key="3">
    <source>
        <dbReference type="Proteomes" id="UP000800096"/>
    </source>
</evidence>
<feature type="transmembrane region" description="Helical" evidence="1">
    <location>
        <begin position="12"/>
        <end position="35"/>
    </location>
</feature>
<protein>
    <submittedName>
        <fullName evidence="2">Uncharacterized protein</fullName>
    </submittedName>
</protein>
<evidence type="ECO:0000313" key="2">
    <source>
        <dbReference type="EMBL" id="KAF1914851.1"/>
    </source>
</evidence>
<dbReference type="AlphaFoldDB" id="A0A6A5QGJ0"/>
<organism evidence="2 3">
    <name type="scientific">Ampelomyces quisqualis</name>
    <name type="common">Powdery mildew agent</name>
    <dbReference type="NCBI Taxonomy" id="50730"/>
    <lineage>
        <taxon>Eukaryota</taxon>
        <taxon>Fungi</taxon>
        <taxon>Dikarya</taxon>
        <taxon>Ascomycota</taxon>
        <taxon>Pezizomycotina</taxon>
        <taxon>Dothideomycetes</taxon>
        <taxon>Pleosporomycetidae</taxon>
        <taxon>Pleosporales</taxon>
        <taxon>Pleosporineae</taxon>
        <taxon>Phaeosphaeriaceae</taxon>
        <taxon>Ampelomyces</taxon>
    </lineage>
</organism>
<accession>A0A6A5QGJ0</accession>
<keyword evidence="3" id="KW-1185">Reference proteome</keyword>
<dbReference type="Proteomes" id="UP000800096">
    <property type="component" value="Unassembled WGS sequence"/>
</dbReference>
<proteinExistence type="predicted"/>
<dbReference type="EMBL" id="ML979137">
    <property type="protein sequence ID" value="KAF1914851.1"/>
    <property type="molecule type" value="Genomic_DNA"/>
</dbReference>
<evidence type="ECO:0000256" key="1">
    <source>
        <dbReference type="SAM" id="Phobius"/>
    </source>
</evidence>